<evidence type="ECO:0000256" key="6">
    <source>
        <dbReference type="ARBA" id="ARBA00023136"/>
    </source>
</evidence>
<reference evidence="9 10" key="1">
    <citation type="submission" date="2025-04" db="UniProtKB">
        <authorList>
            <consortium name="RefSeq"/>
        </authorList>
    </citation>
    <scope>IDENTIFICATION</scope>
</reference>
<evidence type="ECO:0000313" key="8">
    <source>
        <dbReference type="Proteomes" id="UP000694845"/>
    </source>
</evidence>
<protein>
    <recommendedName>
        <fullName evidence="3">Small integral membrane protein 19</fullName>
    </recommendedName>
</protein>
<dbReference type="Proteomes" id="UP000694845">
    <property type="component" value="Unplaced"/>
</dbReference>
<organism evidence="8 9">
    <name type="scientific">Acanthaster planci</name>
    <name type="common">Crown-of-thorns starfish</name>
    <dbReference type="NCBI Taxonomy" id="133434"/>
    <lineage>
        <taxon>Eukaryota</taxon>
        <taxon>Metazoa</taxon>
        <taxon>Echinodermata</taxon>
        <taxon>Eleutherozoa</taxon>
        <taxon>Asterozoa</taxon>
        <taxon>Asteroidea</taxon>
        <taxon>Valvatacea</taxon>
        <taxon>Valvatida</taxon>
        <taxon>Acanthasteridae</taxon>
        <taxon>Acanthaster</taxon>
    </lineage>
</organism>
<evidence type="ECO:0000256" key="3">
    <source>
        <dbReference type="ARBA" id="ARBA00017901"/>
    </source>
</evidence>
<feature type="transmembrane region" description="Helical" evidence="7">
    <location>
        <begin position="20"/>
        <end position="38"/>
    </location>
</feature>
<dbReference type="PANTHER" id="PTHR31888">
    <property type="entry name" value="SMALL INTEGRAL MEMBRANE PROTEIN 19"/>
    <property type="match status" value="1"/>
</dbReference>
<dbReference type="OrthoDB" id="8663985at2759"/>
<dbReference type="AlphaFoldDB" id="A0A8B7YY31"/>
<evidence type="ECO:0000256" key="1">
    <source>
        <dbReference type="ARBA" id="ARBA00004167"/>
    </source>
</evidence>
<dbReference type="RefSeq" id="XP_022098243.1">
    <property type="nucleotide sequence ID" value="XM_022242551.1"/>
</dbReference>
<keyword evidence="5 7" id="KW-1133">Transmembrane helix</keyword>
<evidence type="ECO:0000313" key="10">
    <source>
        <dbReference type="RefSeq" id="XP_022098244.1"/>
    </source>
</evidence>
<dbReference type="OMA" id="EVHIDHW"/>
<evidence type="ECO:0000256" key="4">
    <source>
        <dbReference type="ARBA" id="ARBA00022692"/>
    </source>
</evidence>
<evidence type="ECO:0000256" key="7">
    <source>
        <dbReference type="SAM" id="Phobius"/>
    </source>
</evidence>
<evidence type="ECO:0000256" key="5">
    <source>
        <dbReference type="ARBA" id="ARBA00022989"/>
    </source>
</evidence>
<keyword evidence="4 7" id="KW-0812">Transmembrane</keyword>
<comment type="subcellular location">
    <subcellularLocation>
        <location evidence="1">Membrane</location>
        <topology evidence="1">Single-pass membrane protein</topology>
    </subcellularLocation>
</comment>
<dbReference type="GO" id="GO:0016020">
    <property type="term" value="C:membrane"/>
    <property type="evidence" value="ECO:0007669"/>
    <property type="project" value="UniProtKB-SubCell"/>
</dbReference>
<gene>
    <name evidence="9 10 11" type="primary">LOC110983355</name>
</gene>
<sequence length="107" mass="12996">MASENHGLPPEVHIDHWNEATNIYMVVFVVSIWLFVYLKRHKGMFARFFARPTAAMEERTQRYREELKQVRLRQQLNMYYISRKWEQSRQKPEVIEHHVDMDMIGSS</sequence>
<dbReference type="PANTHER" id="PTHR31888:SF1">
    <property type="entry name" value="SMALL INTEGRAL MEMBRANE PROTEIN 19"/>
    <property type="match status" value="1"/>
</dbReference>
<dbReference type="RefSeq" id="XP_022098244.1">
    <property type="nucleotide sequence ID" value="XM_022242552.1"/>
</dbReference>
<dbReference type="KEGG" id="aplc:110983355"/>
<proteinExistence type="inferred from homology"/>
<evidence type="ECO:0000256" key="2">
    <source>
        <dbReference type="ARBA" id="ARBA00008977"/>
    </source>
</evidence>
<dbReference type="RefSeq" id="XP_022098246.1">
    <property type="nucleotide sequence ID" value="XM_022242554.1"/>
</dbReference>
<keyword evidence="8" id="KW-1185">Reference proteome</keyword>
<comment type="similarity">
    <text evidence="2">Belongs to the SMIM19 family.</text>
</comment>
<dbReference type="InterPro" id="IPR029368">
    <property type="entry name" value="SMIM19"/>
</dbReference>
<evidence type="ECO:0000313" key="9">
    <source>
        <dbReference type="RefSeq" id="XP_022098243.1"/>
    </source>
</evidence>
<keyword evidence="6 7" id="KW-0472">Membrane</keyword>
<name>A0A8B7YY31_ACAPL</name>
<dbReference type="GeneID" id="110983355"/>
<accession>A0A8B7YY31</accession>
<dbReference type="Pfam" id="PF15117">
    <property type="entry name" value="UPF0697"/>
    <property type="match status" value="1"/>
</dbReference>
<evidence type="ECO:0000313" key="11">
    <source>
        <dbReference type="RefSeq" id="XP_022098246.1"/>
    </source>
</evidence>